<feature type="domain" description="Teneurin-like YD-shell" evidence="4">
    <location>
        <begin position="653"/>
        <end position="791"/>
    </location>
</feature>
<dbReference type="Gene3D" id="2.130.10.30">
    <property type="entry name" value="Regulator of chromosome condensation 1/beta-lactamase-inhibitor protein II"/>
    <property type="match status" value="2"/>
</dbReference>
<dbReference type="Pfam" id="PF00415">
    <property type="entry name" value="RCC1"/>
    <property type="match status" value="1"/>
</dbReference>
<dbReference type="PROSITE" id="PS50012">
    <property type="entry name" value="RCC1_3"/>
    <property type="match status" value="3"/>
</dbReference>
<evidence type="ECO:0000259" key="3">
    <source>
        <dbReference type="Pfam" id="PF20148"/>
    </source>
</evidence>
<dbReference type="PATRIC" id="fig|37927.3.peg.832"/>
<evidence type="ECO:0000259" key="4">
    <source>
        <dbReference type="Pfam" id="PF25023"/>
    </source>
</evidence>
<dbReference type="InterPro" id="IPR050708">
    <property type="entry name" value="T6SS_VgrG/RHS"/>
</dbReference>
<dbReference type="Pfam" id="PF20148">
    <property type="entry name" value="DUF6531"/>
    <property type="match status" value="1"/>
</dbReference>
<dbReference type="InterPro" id="IPR006530">
    <property type="entry name" value="YD"/>
</dbReference>
<dbReference type="STRING" id="37927.SA2016_0810"/>
<keyword evidence="1" id="KW-0677">Repeat</keyword>
<dbReference type="InterPro" id="IPR000408">
    <property type="entry name" value="Reg_chr_condens"/>
</dbReference>
<accession>A0A126ZWE8</accession>
<keyword evidence="6" id="KW-1185">Reference proteome</keyword>
<dbReference type="Pfam" id="PF05593">
    <property type="entry name" value="RHS_repeat"/>
    <property type="match status" value="6"/>
</dbReference>
<reference evidence="5 6" key="1">
    <citation type="submission" date="2016-02" db="EMBL/GenBank/DDBJ databases">
        <title>Complete genome of Sinomonas atrocyanea KCTC 3377.</title>
        <authorList>
            <person name="Kim K.M."/>
        </authorList>
    </citation>
    <scope>NUCLEOTIDE SEQUENCE [LARGE SCALE GENOMIC DNA]</scope>
    <source>
        <strain evidence="5 6">KCTC 3377</strain>
    </source>
</reference>
<gene>
    <name evidence="5" type="ORF">SA2016_0810</name>
</gene>
<dbReference type="InterPro" id="IPR031325">
    <property type="entry name" value="RHS_repeat"/>
</dbReference>
<dbReference type="NCBIfam" id="TIGR01643">
    <property type="entry name" value="YD_repeat_2x"/>
    <property type="match status" value="16"/>
</dbReference>
<dbReference type="InterPro" id="IPR045351">
    <property type="entry name" value="DUF6531"/>
</dbReference>
<dbReference type="RefSeq" id="WP_066495539.1">
    <property type="nucleotide sequence ID" value="NZ_BJMO01000036.1"/>
</dbReference>
<feature type="domain" description="DUF6531" evidence="3">
    <location>
        <begin position="550"/>
        <end position="625"/>
    </location>
</feature>
<dbReference type="InterPro" id="IPR009091">
    <property type="entry name" value="RCC1/BLIP-II"/>
</dbReference>
<name>A0A126ZWE8_9MICC</name>
<dbReference type="SUPFAM" id="SSF50985">
    <property type="entry name" value="RCC1/BLIP-II"/>
    <property type="match status" value="1"/>
</dbReference>
<dbReference type="KEGG" id="satk:SA2016_0810"/>
<dbReference type="PANTHER" id="PTHR32305">
    <property type="match status" value="1"/>
</dbReference>
<feature type="region of interest" description="Disordered" evidence="2">
    <location>
        <begin position="1040"/>
        <end position="1059"/>
    </location>
</feature>
<dbReference type="NCBIfam" id="TIGR03696">
    <property type="entry name" value="Rhs_assc_core"/>
    <property type="match status" value="1"/>
</dbReference>
<feature type="region of interest" description="Disordered" evidence="2">
    <location>
        <begin position="1091"/>
        <end position="1114"/>
    </location>
</feature>
<dbReference type="Pfam" id="PF25023">
    <property type="entry name" value="TEN_YD-shell"/>
    <property type="match status" value="2"/>
</dbReference>
<evidence type="ECO:0000256" key="1">
    <source>
        <dbReference type="ARBA" id="ARBA00022737"/>
    </source>
</evidence>
<organism evidence="5 6">
    <name type="scientific">Sinomonas atrocyanea</name>
    <dbReference type="NCBI Taxonomy" id="37927"/>
    <lineage>
        <taxon>Bacteria</taxon>
        <taxon>Bacillati</taxon>
        <taxon>Actinomycetota</taxon>
        <taxon>Actinomycetes</taxon>
        <taxon>Micrococcales</taxon>
        <taxon>Micrococcaceae</taxon>
        <taxon>Sinomonas</taxon>
    </lineage>
</organism>
<dbReference type="EMBL" id="CP014518">
    <property type="protein sequence ID" value="AMM31498.1"/>
    <property type="molecule type" value="Genomic_DNA"/>
</dbReference>
<feature type="domain" description="Teneurin-like YD-shell" evidence="4">
    <location>
        <begin position="1145"/>
        <end position="1295"/>
    </location>
</feature>
<evidence type="ECO:0000256" key="2">
    <source>
        <dbReference type="SAM" id="MobiDB-lite"/>
    </source>
</evidence>
<dbReference type="Gene3D" id="2.180.10.10">
    <property type="entry name" value="RHS repeat-associated core"/>
    <property type="match status" value="2"/>
</dbReference>
<feature type="compositionally biased region" description="Polar residues" evidence="2">
    <location>
        <begin position="1099"/>
        <end position="1114"/>
    </location>
</feature>
<dbReference type="InterPro" id="IPR022385">
    <property type="entry name" value="Rhs_assc_core"/>
</dbReference>
<evidence type="ECO:0000313" key="6">
    <source>
        <dbReference type="Proteomes" id="UP000070134"/>
    </source>
</evidence>
<dbReference type="PANTHER" id="PTHR32305:SF15">
    <property type="entry name" value="PROTEIN RHSA-RELATED"/>
    <property type="match status" value="1"/>
</dbReference>
<dbReference type="Proteomes" id="UP000070134">
    <property type="component" value="Chromosome"/>
</dbReference>
<evidence type="ECO:0000313" key="5">
    <source>
        <dbReference type="EMBL" id="AMM31498.1"/>
    </source>
</evidence>
<proteinExistence type="predicted"/>
<sequence length="1686" mass="176328">MSTASAGYHNCAVKDGTLYCWGEGWAGGLGNGSENDSPTPTKVDTSGALAGTTVTKVVTNDGSTCAIASGRAFCWGEWWVTGTGQISDVPLEIGGLLTGKTVTDITLLDTGACAIADGAPYCWGGNDSGQIGNGQTARFEQSPVAVDTTGALAGKQLTKISGGWDTACAIADHRAYCWGASYLGDIGNGSNTQSEVPVAVGGDLANMDVTDIVLTWVTCAIADGRPYCWGDGAGGMLGTGTAYTSTDYTQNTEYYPKAVDTSGVLAGKTATRIGTSDNATCVLADGKPYCWGTNWDSSLSTAVPAGETAWSPVAIDLTGTVIEGKSLTDLTVEGGSTIVTYQPPPIGTLHLNMTMSPQFTLTTSGDYNADTTGLSTFIYDTTGPGGPQLLASCPTALSCSWTGAPAEKQAKYVAVAAPPYTGSGIAPGAQATSDPLTAPVWTESLASSGNTLTATANYAVDNTGLAIEIYDLSQDGYPRVASCITGASCTVTTSDTGHQYIAAAGKSTSAYGSGDHLVFTNTVGTAGPTAAHETAAGSNPAEQTCQKCEGDPVNTYNGEFFENETDITVPGRGPGLEVTRSYSSQLAAADGPFGYGWSFNYGMSLTTNSDKSVDVHQENGSIVTFTPDANGAYHAPPRVLAALAHNADGTWTYTRRAKETFSFSADGLLNSLSDLNGNTTTLARNSAGQITTATDASGRWISFIYNTQGKIWGAEDQSMHSVWYNYDTDGRLTARQDRAWAGSSYSYNDLNQLTALTDRRGNTTTNVYDALGRVTSQTDRAGGTTTFSYAADGTTIVSPGGRTTVETYAAGQIVKMVKGAGTPSAATWTYTYDPNTMGRTQTTDPLGHTSTATYDSAGNMLTATDPDGNHLSWTYDALNDRISATNAAGVTTTYAYDRTGNLLSTSTPLDGTSQAATTAYGHADSAHPSDTTSVTDPDGKTTTLTYTAVGDLATSTDALGNKTQYTYDVLGRRLTAVSPRGNTTAYTYDAEGRPLTAVDALGNSIFTYAYDPDGNRTRSTDGLSHTTTTAYDALDRPTTVTRADGTTTSSGYDPDGNATTQTDAAGHTTSYAYDSLNRVITSTDPLNRATTYGYDTAGHRTTLTDPSGRTTTTAYDAAGRKTGTTYSDGTTPPETFTYTPTGLEATTADGTGTTTSTYDSLGRLTGQTNSNGQTAAYTYDLAGHLTAIAYPNGKTITRAYDDAGRLTAITDWNGHTTAFAPDADGNTTSTAYANGVTAAASFDAAGRITGITDTGPGNTALGSFTYTRDTAGNITGETNTGGQTGYTYTSLNQLKGTASGAYTYDPTGNPTTLANGATLTYDTASQPATFTVNGNQTSLTYDAQGNRASGPGPNGTTASYTWDEASRLTDATGSSATYSADGLRSSRTPAGGDTARYAWDMHGIMPLMLTDGTVSYLYDDSGNPLEQIDPEGTALYFQHDRYGSTRLLTDAAGNAAASYTYDPYGNLIKKTGAADTALRWNGQAQDLETGLYYLRARYYDPETAQFLSRDPLESVTAQPYQYGQNDPLNQADRTGLDAYHYSYDLGALGTPDQLASYTRANCAFLFPISGCVDNFQAGESLDLHQLMLPFPVRVTNTSSNSFQFVAREGHPEGAGRAITFTFCTGANEDTMLHVDTSSGGSLLTSAWGVRDINFFIAHETWAKFAGNIQTNFDYMATDGYAPLGSV</sequence>
<protein>
    <submittedName>
        <fullName evidence="5">Rhs family protein</fullName>
    </submittedName>
</protein>
<dbReference type="InterPro" id="IPR056823">
    <property type="entry name" value="TEN-like_YD-shell"/>
</dbReference>